<dbReference type="OrthoDB" id="9792284at2"/>
<protein>
    <submittedName>
        <fullName evidence="3">Intracellular protease, PfpI family</fullName>
        <ecNumber evidence="3">3.2.-.-</ecNumber>
    </submittedName>
</protein>
<dbReference type="GO" id="GO:0008233">
    <property type="term" value="F:peptidase activity"/>
    <property type="evidence" value="ECO:0007669"/>
    <property type="project" value="UniProtKB-KW"/>
</dbReference>
<gene>
    <name evidence="3" type="ORF">CSEC_2307</name>
</gene>
<dbReference type="STRING" id="1437425.CSEC_2307"/>
<dbReference type="GO" id="GO:0016798">
    <property type="term" value="F:hydrolase activity, acting on glycosyl bonds"/>
    <property type="evidence" value="ECO:0007669"/>
    <property type="project" value="UniProtKB-KW"/>
</dbReference>
<name>A0A090D3B9_9BACT</name>
<dbReference type="GO" id="GO:0006508">
    <property type="term" value="P:proteolysis"/>
    <property type="evidence" value="ECO:0007669"/>
    <property type="project" value="UniProtKB-KW"/>
</dbReference>
<keyword evidence="3" id="KW-0378">Hydrolase</keyword>
<dbReference type="CDD" id="cd03134">
    <property type="entry name" value="GATase1_PfpI_like"/>
    <property type="match status" value="1"/>
</dbReference>
<dbReference type="PANTHER" id="PTHR42733:SF13">
    <property type="entry name" value="DJ-1_PFPI DOMAIN-CONTAINING PROTEIN"/>
    <property type="match status" value="1"/>
</dbReference>
<dbReference type="InterPro" id="IPR006286">
    <property type="entry name" value="C56_PfpI-like"/>
</dbReference>
<evidence type="ECO:0000313" key="4">
    <source>
        <dbReference type="Proteomes" id="UP000031552"/>
    </source>
</evidence>
<reference evidence="3" key="2">
    <citation type="submission" date="2014-09" db="EMBL/GenBank/DDBJ databases">
        <title>Criblamydia sequanensis harbors a mega-plasmid encoding arsenite resistance.</title>
        <authorList>
            <person name="Bertelli C."/>
            <person name="Goesmann A."/>
            <person name="Greub G."/>
        </authorList>
    </citation>
    <scope>NUCLEOTIDE SEQUENCE [LARGE SCALE GENOMIC DNA]</scope>
    <source>
        <strain evidence="3">CRIB-18</strain>
    </source>
</reference>
<comment type="similarity">
    <text evidence="1">Belongs to the peptidase C56 family.</text>
</comment>
<keyword evidence="3" id="KW-0645">Protease</keyword>
<dbReference type="EMBL" id="CCEJ010000013">
    <property type="protein sequence ID" value="CDR35113.1"/>
    <property type="molecule type" value="Genomic_DNA"/>
</dbReference>
<feature type="domain" description="DJ-1/PfpI" evidence="2">
    <location>
        <begin position="7"/>
        <end position="169"/>
    </location>
</feature>
<accession>A0A090D3B9</accession>
<dbReference type="NCBIfam" id="TIGR01382">
    <property type="entry name" value="PfpI"/>
    <property type="match status" value="1"/>
</dbReference>
<sequence length="182" mass="20104">MELSGNRILIFAADTFEDMELHYPKIRLKEAGAEVLVAGPASKTVYTGKHGVPVKSDLGFNEVNVDQFQALIIPGGYAPDKLRVDKKVLEITKKFYDQGKLIAFICHAGWVPISAKVINGVRCTSVNAIKDDLINAGANWVDEPVVVDQNFISSRDPNDLPQFCPAIIKFLQKNKKSQYALT</sequence>
<proteinExistence type="inferred from homology"/>
<reference evidence="3" key="1">
    <citation type="submission" date="2013-12" db="EMBL/GenBank/DDBJ databases">
        <authorList>
            <person name="Linke B."/>
        </authorList>
    </citation>
    <scope>NUCLEOTIDE SEQUENCE [LARGE SCALE GENOMIC DNA]</scope>
    <source>
        <strain evidence="3">CRIB-18</strain>
    </source>
</reference>
<comment type="caution">
    <text evidence="3">The sequence shown here is derived from an EMBL/GenBank/DDBJ whole genome shotgun (WGS) entry which is preliminary data.</text>
</comment>
<dbReference type="eggNOG" id="COG0693">
    <property type="taxonomic scope" value="Bacteria"/>
</dbReference>
<keyword evidence="4" id="KW-1185">Reference proteome</keyword>
<dbReference type="RefSeq" id="WP_041018664.1">
    <property type="nucleotide sequence ID" value="NZ_CCEJ010000013.1"/>
</dbReference>
<dbReference type="InterPro" id="IPR002818">
    <property type="entry name" value="DJ-1/PfpI"/>
</dbReference>
<dbReference type="AlphaFoldDB" id="A0A090D3B9"/>
<organism evidence="3 4">
    <name type="scientific">Candidatus Criblamydia sequanensis CRIB-18</name>
    <dbReference type="NCBI Taxonomy" id="1437425"/>
    <lineage>
        <taxon>Bacteria</taxon>
        <taxon>Pseudomonadati</taxon>
        <taxon>Chlamydiota</taxon>
        <taxon>Chlamydiia</taxon>
        <taxon>Parachlamydiales</taxon>
        <taxon>Candidatus Criblamydiaceae</taxon>
        <taxon>Candidatus Criblamydia</taxon>
    </lineage>
</organism>
<dbReference type="InterPro" id="IPR029062">
    <property type="entry name" value="Class_I_gatase-like"/>
</dbReference>
<evidence type="ECO:0000256" key="1">
    <source>
        <dbReference type="ARBA" id="ARBA00008542"/>
    </source>
</evidence>
<evidence type="ECO:0000259" key="2">
    <source>
        <dbReference type="Pfam" id="PF01965"/>
    </source>
</evidence>
<evidence type="ECO:0000313" key="3">
    <source>
        <dbReference type="EMBL" id="CDR35113.1"/>
    </source>
</evidence>
<dbReference type="Gene3D" id="3.40.50.880">
    <property type="match status" value="1"/>
</dbReference>
<dbReference type="PROSITE" id="PS51276">
    <property type="entry name" value="PEPTIDASE_C56_PFPI"/>
    <property type="match status" value="1"/>
</dbReference>
<keyword evidence="3" id="KW-0326">Glycosidase</keyword>
<dbReference type="Proteomes" id="UP000031552">
    <property type="component" value="Unassembled WGS sequence"/>
</dbReference>
<dbReference type="EC" id="3.2.-.-" evidence="3"/>
<dbReference type="PANTHER" id="PTHR42733">
    <property type="entry name" value="DJ-1 PROTEIN"/>
    <property type="match status" value="1"/>
</dbReference>
<dbReference type="SUPFAM" id="SSF52317">
    <property type="entry name" value="Class I glutamine amidotransferase-like"/>
    <property type="match status" value="1"/>
</dbReference>
<dbReference type="Pfam" id="PF01965">
    <property type="entry name" value="DJ-1_PfpI"/>
    <property type="match status" value="1"/>
</dbReference>